<organism evidence="2">
    <name type="scientific">Streptomyces sp. NBC_01393</name>
    <dbReference type="NCBI Taxonomy" id="2903851"/>
    <lineage>
        <taxon>Bacteria</taxon>
        <taxon>Bacillati</taxon>
        <taxon>Actinomycetota</taxon>
        <taxon>Actinomycetes</taxon>
        <taxon>Kitasatosporales</taxon>
        <taxon>Streptomycetaceae</taxon>
        <taxon>Streptomyces</taxon>
    </lineage>
</organism>
<name>A0AAU3HQ08_9ACTN</name>
<feature type="transmembrane region" description="Helical" evidence="1">
    <location>
        <begin position="66"/>
        <end position="91"/>
    </location>
</feature>
<dbReference type="AlphaFoldDB" id="A0AAU3HQ08"/>
<evidence type="ECO:0000256" key="1">
    <source>
        <dbReference type="SAM" id="Phobius"/>
    </source>
</evidence>
<proteinExistence type="predicted"/>
<keyword evidence="1" id="KW-1133">Transmembrane helix</keyword>
<keyword evidence="1" id="KW-0812">Transmembrane</keyword>
<evidence type="ECO:0000313" key="2">
    <source>
        <dbReference type="EMBL" id="WTZ07142.1"/>
    </source>
</evidence>
<accession>A0AAU3HQ08</accession>
<sequence length="176" mass="19218">MLRRPGPEGDIPSGVTLLDLSILALLGLGGYRGTQLAVHDIVLDPIRDRGIAWHERRQDCPVRTAVVSLISCVYCMGWWGSGALLATYLLATGARRRCCSATAWSGWPWPAWPPCKVHEAVAISAQGDRVCRGGRPHGGGPHPPQAAAYRRRAAPGPLWHRCPRGRREFSHHEVAP</sequence>
<dbReference type="EMBL" id="CP109546">
    <property type="protein sequence ID" value="WTZ07142.1"/>
    <property type="molecule type" value="Genomic_DNA"/>
</dbReference>
<dbReference type="InterPro" id="IPR010773">
    <property type="entry name" value="Mycophage_PG1_Gp7"/>
</dbReference>
<dbReference type="Pfam" id="PF07098">
    <property type="entry name" value="DUF1360"/>
    <property type="match status" value="1"/>
</dbReference>
<protein>
    <submittedName>
        <fullName evidence="2">DUF1360 domain-containing protein</fullName>
    </submittedName>
</protein>
<reference evidence="2" key="1">
    <citation type="submission" date="2022-10" db="EMBL/GenBank/DDBJ databases">
        <title>The complete genomes of actinobacterial strains from the NBC collection.</title>
        <authorList>
            <person name="Joergensen T.S."/>
            <person name="Alvarez Arevalo M."/>
            <person name="Sterndorff E.B."/>
            <person name="Faurdal D."/>
            <person name="Vuksanovic O."/>
            <person name="Mourched A.-S."/>
            <person name="Charusanti P."/>
            <person name="Shaw S."/>
            <person name="Blin K."/>
            <person name="Weber T."/>
        </authorList>
    </citation>
    <scope>NUCLEOTIDE SEQUENCE</scope>
    <source>
        <strain evidence="2">NBC_01393</strain>
    </source>
</reference>
<gene>
    <name evidence="2" type="ORF">OG699_03515</name>
</gene>
<keyword evidence="1" id="KW-0472">Membrane</keyword>